<dbReference type="InterPro" id="IPR018297">
    <property type="entry name" value="A/G_cyclase_CS"/>
</dbReference>
<feature type="region of interest" description="Disordered" evidence="8">
    <location>
        <begin position="1"/>
        <end position="22"/>
    </location>
</feature>
<evidence type="ECO:0000313" key="10">
    <source>
        <dbReference type="EMBL" id="KAG2486835.1"/>
    </source>
</evidence>
<evidence type="ECO:0000256" key="7">
    <source>
        <dbReference type="RuleBase" id="RU000405"/>
    </source>
</evidence>
<dbReference type="PROSITE" id="PS50125">
    <property type="entry name" value="GUANYLATE_CYCLASE_2"/>
    <property type="match status" value="1"/>
</dbReference>
<keyword evidence="3" id="KW-0547">Nucleotide-binding</keyword>
<dbReference type="InterPro" id="IPR029787">
    <property type="entry name" value="Nucleotide_cyclase"/>
</dbReference>
<dbReference type="GO" id="GO:0000166">
    <property type="term" value="F:nucleotide binding"/>
    <property type="evidence" value="ECO:0007669"/>
    <property type="project" value="UniProtKB-KW"/>
</dbReference>
<keyword evidence="11" id="KW-1185">Reference proteome</keyword>
<reference evidence="10" key="1">
    <citation type="journal article" date="2020" name="bioRxiv">
        <title>Comparative genomics of Chlamydomonas.</title>
        <authorList>
            <person name="Craig R.J."/>
            <person name="Hasan A.R."/>
            <person name="Ness R.W."/>
            <person name="Keightley P.D."/>
        </authorList>
    </citation>
    <scope>NUCLEOTIDE SEQUENCE</scope>
    <source>
        <strain evidence="10">CCAP 11/70</strain>
    </source>
</reference>
<dbReference type="SMART" id="SM00044">
    <property type="entry name" value="CYCc"/>
    <property type="match status" value="1"/>
</dbReference>
<evidence type="ECO:0000256" key="6">
    <source>
        <dbReference type="ARBA" id="ARBA00023239"/>
    </source>
</evidence>
<dbReference type="GO" id="GO:0004383">
    <property type="term" value="F:guanylate cyclase activity"/>
    <property type="evidence" value="ECO:0007669"/>
    <property type="project" value="TreeGrafter"/>
</dbReference>
<feature type="region of interest" description="Disordered" evidence="8">
    <location>
        <begin position="82"/>
        <end position="144"/>
    </location>
</feature>
<dbReference type="GO" id="GO:0005886">
    <property type="term" value="C:plasma membrane"/>
    <property type="evidence" value="ECO:0007669"/>
    <property type="project" value="TreeGrafter"/>
</dbReference>
<dbReference type="InterPro" id="IPR050401">
    <property type="entry name" value="Cyclic_nucleotide_synthase"/>
</dbReference>
<gene>
    <name evidence="10" type="ORF">HYH03_014518</name>
</gene>
<evidence type="ECO:0000256" key="1">
    <source>
        <dbReference type="ARBA" id="ARBA00004370"/>
    </source>
</evidence>
<keyword evidence="5" id="KW-0472">Membrane</keyword>
<dbReference type="PROSITE" id="PS00452">
    <property type="entry name" value="GUANYLATE_CYCLASE_1"/>
    <property type="match status" value="1"/>
</dbReference>
<evidence type="ECO:0000256" key="2">
    <source>
        <dbReference type="ARBA" id="ARBA00022692"/>
    </source>
</evidence>
<comment type="caution">
    <text evidence="10">The sequence shown here is derived from an EMBL/GenBank/DDBJ whole genome shotgun (WGS) entry which is preliminary data.</text>
</comment>
<feature type="compositionally biased region" description="Low complexity" evidence="8">
    <location>
        <begin position="85"/>
        <end position="111"/>
    </location>
</feature>
<dbReference type="AlphaFoldDB" id="A0A836BS36"/>
<keyword evidence="6 7" id="KW-0456">Lyase</keyword>
<evidence type="ECO:0000256" key="4">
    <source>
        <dbReference type="ARBA" id="ARBA00022989"/>
    </source>
</evidence>
<dbReference type="EMBL" id="JAEHOE010000106">
    <property type="protein sequence ID" value="KAG2486835.1"/>
    <property type="molecule type" value="Genomic_DNA"/>
</dbReference>
<evidence type="ECO:0000256" key="5">
    <source>
        <dbReference type="ARBA" id="ARBA00023136"/>
    </source>
</evidence>
<feature type="region of interest" description="Disordered" evidence="8">
    <location>
        <begin position="158"/>
        <end position="184"/>
    </location>
</feature>
<evidence type="ECO:0000313" key="11">
    <source>
        <dbReference type="Proteomes" id="UP000612055"/>
    </source>
</evidence>
<comment type="subcellular location">
    <subcellularLocation>
        <location evidence="1">Membrane</location>
    </subcellularLocation>
</comment>
<evidence type="ECO:0000256" key="8">
    <source>
        <dbReference type="SAM" id="MobiDB-lite"/>
    </source>
</evidence>
<evidence type="ECO:0000259" key="9">
    <source>
        <dbReference type="PROSITE" id="PS50125"/>
    </source>
</evidence>
<sequence>MSLIAIQGQRCPSLGGSRSRSPAVLRTASTGIHEALGCTTAAAVAAAALLRGESRTHPQLDMNLPPPPALDYAPLASEPLSAIRSAGTPPAPASLAAPPSQAAPPLRAAALTSHTAPPVTAAPPSQAVQPSQAAPPTAEQPSLIDGMFGLPAEASRRLMGPDQGQELPLAEGDEGLEEEEEEEEVPALLAWHEVRAAAVEDPGSGARYLVVMQRDVTAKISEAEHRLLEQVFPRHVLAYMTEEGCQLQPPPPAAVPLPSLTDGGAGLAFPAAGGGPVPQPPSWRPYVRDCTRLATWHEQVETIGDCYMVAAGLISEDADGMAVVQGGFAQAMIRAASGVNLPTTDEPVKICVGIHTGPVVSGVVGTRMPRFCLFGDTVNTASRMESTSRAGAVHVSGDTFALLTAPHMGWVPTGGVEVKGKGRMDTFVWEPATHSGEP</sequence>
<evidence type="ECO:0000256" key="3">
    <source>
        <dbReference type="ARBA" id="ARBA00022741"/>
    </source>
</evidence>
<dbReference type="GO" id="GO:0004016">
    <property type="term" value="F:adenylate cyclase activity"/>
    <property type="evidence" value="ECO:0007669"/>
    <property type="project" value="TreeGrafter"/>
</dbReference>
<dbReference type="InterPro" id="IPR001054">
    <property type="entry name" value="A/G_cyclase"/>
</dbReference>
<keyword evidence="4" id="KW-1133">Transmembrane helix</keyword>
<dbReference type="Proteomes" id="UP000612055">
    <property type="component" value="Unassembled WGS sequence"/>
</dbReference>
<dbReference type="GO" id="GO:0035556">
    <property type="term" value="P:intracellular signal transduction"/>
    <property type="evidence" value="ECO:0007669"/>
    <property type="project" value="InterPro"/>
</dbReference>
<comment type="similarity">
    <text evidence="7">Belongs to the adenylyl cyclase class-4/guanylyl cyclase family.</text>
</comment>
<dbReference type="CDD" id="cd07302">
    <property type="entry name" value="CHD"/>
    <property type="match status" value="1"/>
</dbReference>
<protein>
    <recommendedName>
        <fullName evidence="9">Guanylate cyclase domain-containing protein</fullName>
    </recommendedName>
</protein>
<name>A0A836BS36_9CHLO</name>
<dbReference type="SUPFAM" id="SSF55073">
    <property type="entry name" value="Nucleotide cyclase"/>
    <property type="match status" value="1"/>
</dbReference>
<accession>A0A836BS36</accession>
<dbReference type="Pfam" id="PF00211">
    <property type="entry name" value="Guanylate_cyc"/>
    <property type="match status" value="1"/>
</dbReference>
<dbReference type="GO" id="GO:0001653">
    <property type="term" value="F:peptide receptor activity"/>
    <property type="evidence" value="ECO:0007669"/>
    <property type="project" value="TreeGrafter"/>
</dbReference>
<dbReference type="PANTHER" id="PTHR11920">
    <property type="entry name" value="GUANYLYL CYCLASE"/>
    <property type="match status" value="1"/>
</dbReference>
<feature type="domain" description="Guanylate cyclase" evidence="9">
    <location>
        <begin position="299"/>
        <end position="385"/>
    </location>
</feature>
<dbReference type="OrthoDB" id="548029at2759"/>
<keyword evidence="2" id="KW-0812">Transmembrane</keyword>
<feature type="compositionally biased region" description="Acidic residues" evidence="8">
    <location>
        <begin position="171"/>
        <end position="184"/>
    </location>
</feature>
<organism evidence="10 11">
    <name type="scientific">Edaphochlamys debaryana</name>
    <dbReference type="NCBI Taxonomy" id="47281"/>
    <lineage>
        <taxon>Eukaryota</taxon>
        <taxon>Viridiplantae</taxon>
        <taxon>Chlorophyta</taxon>
        <taxon>core chlorophytes</taxon>
        <taxon>Chlorophyceae</taxon>
        <taxon>CS clade</taxon>
        <taxon>Chlamydomonadales</taxon>
        <taxon>Chlamydomonadales incertae sedis</taxon>
        <taxon>Edaphochlamys</taxon>
    </lineage>
</organism>
<dbReference type="GO" id="GO:0007168">
    <property type="term" value="P:receptor guanylyl cyclase signaling pathway"/>
    <property type="evidence" value="ECO:0007669"/>
    <property type="project" value="TreeGrafter"/>
</dbReference>
<dbReference type="PANTHER" id="PTHR11920:SF335">
    <property type="entry name" value="GUANYLATE CYCLASE"/>
    <property type="match status" value="1"/>
</dbReference>
<proteinExistence type="inferred from homology"/>
<dbReference type="Gene3D" id="3.30.70.1230">
    <property type="entry name" value="Nucleotide cyclase"/>
    <property type="match status" value="1"/>
</dbReference>